<evidence type="ECO:0000256" key="8">
    <source>
        <dbReference type="SAM" id="Phobius"/>
    </source>
</evidence>
<evidence type="ECO:0000256" key="3">
    <source>
        <dbReference type="ARBA" id="ARBA00023136"/>
    </source>
</evidence>
<name>A0ABT0XJE9_9BACI</name>
<dbReference type="Gene3D" id="1.10.287.950">
    <property type="entry name" value="Methyl-accepting chemotaxis protein"/>
    <property type="match status" value="1"/>
</dbReference>
<dbReference type="RefSeq" id="WP_251607610.1">
    <property type="nucleotide sequence ID" value="NZ_JAMQJY010000001.1"/>
</dbReference>
<gene>
    <name evidence="11" type="ORF">NDM98_11385</name>
</gene>
<dbReference type="SMART" id="SM00304">
    <property type="entry name" value="HAMP"/>
    <property type="match status" value="1"/>
</dbReference>
<evidence type="ECO:0000256" key="2">
    <source>
        <dbReference type="ARBA" id="ARBA00022475"/>
    </source>
</evidence>
<dbReference type="EMBL" id="JAMQJY010000001">
    <property type="protein sequence ID" value="MCM2676038.1"/>
    <property type="molecule type" value="Genomic_DNA"/>
</dbReference>
<dbReference type="Proteomes" id="UP001203665">
    <property type="component" value="Unassembled WGS sequence"/>
</dbReference>
<accession>A0ABT0XJE9</accession>
<sequence>MKSVRGKLLRIFSVIIVLFLAFSIYSVGTLYLSNERLDEMEQSEFPLLLAKEQMAFNITDRLAASRGYVLFGDDDYFERFETLSEEALTLEEQLLRLAPNDEELSAALEYTHAWEGVLTGEVFPMYKSGSVDLARSMMNLRSTPIARNLTTQFQEMSEDERHSMAASIQNTQEASAQLQLVVIILTLIITTIMIILALRLSSSISNPLKQLVKEVDLISDGDLTGEPIKVKTKDELGKLAESFNKMRDSLRSLIGTTASMSENVAATAEQLSASSEETSAATNQIAGTVQSLSSSAEASSVSTKNSLEASNAMAESVEHITLATATAIEASVQMEERSTRGKQLIEQAVGQIEDIQETVGKTADVMGQLDTRSKDIGDILELITSLSEQTNLLALNAAIEAARAGEHGRGFAVVADEVRKLAEESKSSASEIERMIKAIQTDAKTAAIEMKKGTEEVSEGTAMMKEVGSSFEQISESIKEVNNQMMAVSTATQGIAKQTMTLNEHISNMDAQSKSNLENTEEAAASTEQQLAAMQEVAASAEVLTELANDLLDEVSKFKLSSKIDFKSSQNDTDFVNEEQDHVASAEDLDEDQADDDLGTEQELDHEIDEEQNEDFPNRKTS</sequence>
<dbReference type="CDD" id="cd06225">
    <property type="entry name" value="HAMP"/>
    <property type="match status" value="1"/>
</dbReference>
<feature type="transmembrane region" description="Helical" evidence="8">
    <location>
        <begin position="12"/>
        <end position="32"/>
    </location>
</feature>
<comment type="similarity">
    <text evidence="5">Belongs to the methyl-accepting chemotaxis (MCP) protein family.</text>
</comment>
<protein>
    <submittedName>
        <fullName evidence="11">Methyl-accepting chemotaxis protein</fullName>
    </submittedName>
</protein>
<feature type="domain" description="HAMP" evidence="10">
    <location>
        <begin position="202"/>
        <end position="255"/>
    </location>
</feature>
<dbReference type="InterPro" id="IPR004089">
    <property type="entry name" value="MCPsignal_dom"/>
</dbReference>
<keyword evidence="8" id="KW-0812">Transmembrane</keyword>
<organism evidence="11 12">
    <name type="scientific">Alkalicoccobacillus plakortidis</name>
    <dbReference type="NCBI Taxonomy" id="444060"/>
    <lineage>
        <taxon>Bacteria</taxon>
        <taxon>Bacillati</taxon>
        <taxon>Bacillota</taxon>
        <taxon>Bacilli</taxon>
        <taxon>Bacillales</taxon>
        <taxon>Bacillaceae</taxon>
        <taxon>Alkalicoccobacillus</taxon>
    </lineage>
</organism>
<dbReference type="Gene3D" id="6.10.340.10">
    <property type="match status" value="1"/>
</dbReference>
<evidence type="ECO:0000256" key="5">
    <source>
        <dbReference type="ARBA" id="ARBA00029447"/>
    </source>
</evidence>
<dbReference type="Pfam" id="PF00015">
    <property type="entry name" value="MCPsignal"/>
    <property type="match status" value="1"/>
</dbReference>
<evidence type="ECO:0000259" key="10">
    <source>
        <dbReference type="PROSITE" id="PS50885"/>
    </source>
</evidence>
<keyword evidence="8" id="KW-1133">Transmembrane helix</keyword>
<dbReference type="PANTHER" id="PTHR32089">
    <property type="entry name" value="METHYL-ACCEPTING CHEMOTAXIS PROTEIN MCPB"/>
    <property type="match status" value="1"/>
</dbReference>
<feature type="transmembrane region" description="Helical" evidence="8">
    <location>
        <begin position="178"/>
        <end position="200"/>
    </location>
</feature>
<dbReference type="PRINTS" id="PR00260">
    <property type="entry name" value="CHEMTRNSDUCR"/>
</dbReference>
<keyword evidence="12" id="KW-1185">Reference proteome</keyword>
<dbReference type="SMART" id="SM00283">
    <property type="entry name" value="MA"/>
    <property type="match status" value="1"/>
</dbReference>
<dbReference type="InterPro" id="IPR003660">
    <property type="entry name" value="HAMP_dom"/>
</dbReference>
<comment type="subcellular location">
    <subcellularLocation>
        <location evidence="1">Cell membrane</location>
    </subcellularLocation>
</comment>
<dbReference type="SUPFAM" id="SSF58104">
    <property type="entry name" value="Methyl-accepting chemotaxis protein (MCP) signaling domain"/>
    <property type="match status" value="1"/>
</dbReference>
<evidence type="ECO:0000256" key="6">
    <source>
        <dbReference type="PROSITE-ProRule" id="PRU00284"/>
    </source>
</evidence>
<keyword evidence="2" id="KW-1003">Cell membrane</keyword>
<keyword evidence="4 6" id="KW-0807">Transducer</keyword>
<dbReference type="PROSITE" id="PS50885">
    <property type="entry name" value="HAMP"/>
    <property type="match status" value="1"/>
</dbReference>
<feature type="compositionally biased region" description="Acidic residues" evidence="7">
    <location>
        <begin position="587"/>
        <end position="614"/>
    </location>
</feature>
<feature type="region of interest" description="Disordered" evidence="7">
    <location>
        <begin position="567"/>
        <end position="622"/>
    </location>
</feature>
<evidence type="ECO:0000256" key="4">
    <source>
        <dbReference type="ARBA" id="ARBA00023224"/>
    </source>
</evidence>
<feature type="domain" description="Methyl-accepting transducer" evidence="9">
    <location>
        <begin position="274"/>
        <end position="545"/>
    </location>
</feature>
<dbReference type="CDD" id="cd11386">
    <property type="entry name" value="MCP_signal"/>
    <property type="match status" value="1"/>
</dbReference>
<reference evidence="11" key="1">
    <citation type="submission" date="2022-06" db="EMBL/GenBank/DDBJ databases">
        <title>Alkalicoccobacillus porphyridii sp. nov., isolated from a marine red alga, Porphyridium purpureum and reclassification of Shouchella plakortidis and Shouchella gibsonii as Alkalicoccobacillus plakortidis comb. nov. and Alkalicoccobacillus gibsonii comb. nov.</title>
        <authorList>
            <person name="Kim K.H."/>
            <person name="Lee J.K."/>
            <person name="Han D.M."/>
            <person name="Baek J.H."/>
            <person name="Jeon C.O."/>
        </authorList>
    </citation>
    <scope>NUCLEOTIDE SEQUENCE</scope>
    <source>
        <strain evidence="11">DSM 19153</strain>
    </source>
</reference>
<comment type="caution">
    <text evidence="11">The sequence shown here is derived from an EMBL/GenBank/DDBJ whole genome shotgun (WGS) entry which is preliminary data.</text>
</comment>
<dbReference type="PANTHER" id="PTHR32089:SF112">
    <property type="entry name" value="LYSOZYME-LIKE PROTEIN-RELATED"/>
    <property type="match status" value="1"/>
</dbReference>
<dbReference type="PROSITE" id="PS50111">
    <property type="entry name" value="CHEMOTAXIS_TRANSDUC_2"/>
    <property type="match status" value="1"/>
</dbReference>
<evidence type="ECO:0000256" key="7">
    <source>
        <dbReference type="SAM" id="MobiDB-lite"/>
    </source>
</evidence>
<dbReference type="Pfam" id="PF00672">
    <property type="entry name" value="HAMP"/>
    <property type="match status" value="1"/>
</dbReference>
<keyword evidence="3 8" id="KW-0472">Membrane</keyword>
<evidence type="ECO:0000313" key="12">
    <source>
        <dbReference type="Proteomes" id="UP001203665"/>
    </source>
</evidence>
<evidence type="ECO:0000313" key="11">
    <source>
        <dbReference type="EMBL" id="MCM2676038.1"/>
    </source>
</evidence>
<proteinExistence type="inferred from homology"/>
<evidence type="ECO:0000256" key="1">
    <source>
        <dbReference type="ARBA" id="ARBA00004236"/>
    </source>
</evidence>
<evidence type="ECO:0000259" key="9">
    <source>
        <dbReference type="PROSITE" id="PS50111"/>
    </source>
</evidence>
<dbReference type="InterPro" id="IPR004090">
    <property type="entry name" value="Chemotax_Me-accpt_rcpt"/>
</dbReference>